<accession>A0A8X6MSP6</accession>
<feature type="transmembrane region" description="Helical" evidence="1">
    <location>
        <begin position="253"/>
        <end position="274"/>
    </location>
</feature>
<dbReference type="EMBL" id="BMAW01096673">
    <property type="protein sequence ID" value="GFS75886.1"/>
    <property type="molecule type" value="Genomic_DNA"/>
</dbReference>
<feature type="transmembrane region" description="Helical" evidence="1">
    <location>
        <begin position="286"/>
        <end position="306"/>
    </location>
</feature>
<dbReference type="Proteomes" id="UP000887013">
    <property type="component" value="Unassembled WGS sequence"/>
</dbReference>
<keyword evidence="1" id="KW-1133">Transmembrane helix</keyword>
<feature type="transmembrane region" description="Helical" evidence="1">
    <location>
        <begin position="351"/>
        <end position="376"/>
    </location>
</feature>
<feature type="transmembrane region" description="Helical" evidence="1">
    <location>
        <begin position="58"/>
        <end position="79"/>
    </location>
</feature>
<sequence length="384" mass="44932">MRNSLTEPFNMNKSEDLLERLFMPILFLFQLTGMEAMPYPHSINGNKIFRFVWNSPKYAFQVILFLNVVTQSMWLVFVSRRQSDWAMLIITLLQMSVYISLLRSREKIRLLLKKLSKISKLFLSARRWRILKISMIIYCLIIFIMFIINQIGYVCTKAKKYQHCQIQKSATVPEELKEHFFFITDILWISTVVMTYGIVGCFVGYYFFLCICLKSCFTKFILKSESLILQCDYQRILSIYEDISQVMALANEFLSYPAFIIVLCNTSAVFGFSYRIAFHPSNDIKIYSLLIYGVLQNIIVLLLLMIPAAGCNRALNKAQDTVKSLPGWLPQHRKVLKMYYRQKHRKTFPMTLWNIYVIDESLLISIFGTILTYGFLVGNIKISN</sequence>
<dbReference type="AlphaFoldDB" id="A0A8X6MSP6"/>
<keyword evidence="1" id="KW-0812">Transmembrane</keyword>
<feature type="transmembrane region" description="Helical" evidence="1">
    <location>
        <begin position="186"/>
        <end position="213"/>
    </location>
</feature>
<proteinExistence type="predicted"/>
<keyword evidence="1" id="KW-0472">Membrane</keyword>
<organism evidence="2 3">
    <name type="scientific">Nephila pilipes</name>
    <name type="common">Giant wood spider</name>
    <name type="synonym">Nephila maculata</name>
    <dbReference type="NCBI Taxonomy" id="299642"/>
    <lineage>
        <taxon>Eukaryota</taxon>
        <taxon>Metazoa</taxon>
        <taxon>Ecdysozoa</taxon>
        <taxon>Arthropoda</taxon>
        <taxon>Chelicerata</taxon>
        <taxon>Arachnida</taxon>
        <taxon>Araneae</taxon>
        <taxon>Araneomorphae</taxon>
        <taxon>Entelegynae</taxon>
        <taxon>Araneoidea</taxon>
        <taxon>Nephilidae</taxon>
        <taxon>Nephila</taxon>
    </lineage>
</organism>
<feature type="transmembrane region" description="Helical" evidence="1">
    <location>
        <begin position="85"/>
        <end position="104"/>
    </location>
</feature>
<evidence type="ECO:0000313" key="3">
    <source>
        <dbReference type="Proteomes" id="UP000887013"/>
    </source>
</evidence>
<evidence type="ECO:0000256" key="1">
    <source>
        <dbReference type="SAM" id="Phobius"/>
    </source>
</evidence>
<feature type="transmembrane region" description="Helical" evidence="1">
    <location>
        <begin position="20"/>
        <end position="37"/>
    </location>
</feature>
<evidence type="ECO:0000313" key="2">
    <source>
        <dbReference type="EMBL" id="GFS75886.1"/>
    </source>
</evidence>
<name>A0A8X6MSP6_NEPPI</name>
<protein>
    <submittedName>
        <fullName evidence="2">Uncharacterized protein</fullName>
    </submittedName>
</protein>
<feature type="transmembrane region" description="Helical" evidence="1">
    <location>
        <begin position="130"/>
        <end position="151"/>
    </location>
</feature>
<reference evidence="2" key="1">
    <citation type="submission" date="2020-08" db="EMBL/GenBank/DDBJ databases">
        <title>Multicomponent nature underlies the extraordinary mechanical properties of spider dragline silk.</title>
        <authorList>
            <person name="Kono N."/>
            <person name="Nakamura H."/>
            <person name="Mori M."/>
            <person name="Yoshida Y."/>
            <person name="Ohtoshi R."/>
            <person name="Malay A.D."/>
            <person name="Moran D.A.P."/>
            <person name="Tomita M."/>
            <person name="Numata K."/>
            <person name="Arakawa K."/>
        </authorList>
    </citation>
    <scope>NUCLEOTIDE SEQUENCE</scope>
</reference>
<keyword evidence="3" id="KW-1185">Reference proteome</keyword>
<dbReference type="OrthoDB" id="5800391at2759"/>
<comment type="caution">
    <text evidence="2">The sequence shown here is derived from an EMBL/GenBank/DDBJ whole genome shotgun (WGS) entry which is preliminary data.</text>
</comment>
<gene>
    <name evidence="2" type="primary">AVEN_109247_1</name>
    <name evidence="2" type="ORF">NPIL_172191</name>
</gene>